<dbReference type="InterPro" id="IPR001611">
    <property type="entry name" value="Leu-rich_rpt"/>
</dbReference>
<comment type="caution">
    <text evidence="6">The sequence shown here is derived from an EMBL/GenBank/DDBJ whole genome shotgun (WGS) entry which is preliminary data.</text>
</comment>
<organism evidence="6 7">
    <name type="scientific">Ridgeia piscesae</name>
    <name type="common">Tubeworm</name>
    <dbReference type="NCBI Taxonomy" id="27915"/>
    <lineage>
        <taxon>Eukaryota</taxon>
        <taxon>Metazoa</taxon>
        <taxon>Spiralia</taxon>
        <taxon>Lophotrochozoa</taxon>
        <taxon>Annelida</taxon>
        <taxon>Polychaeta</taxon>
        <taxon>Sedentaria</taxon>
        <taxon>Canalipalpata</taxon>
        <taxon>Sabellida</taxon>
        <taxon>Siboglinidae</taxon>
        <taxon>Ridgeia</taxon>
    </lineage>
</organism>
<evidence type="ECO:0000256" key="5">
    <source>
        <dbReference type="SAM" id="MobiDB-lite"/>
    </source>
</evidence>
<dbReference type="AlphaFoldDB" id="A0AAD9KWE9"/>
<sequence>MQEKRCKANVEDVITLDPTSTKETFVLSSLRTICIRFIAINIEHVDSLVGFPELVGKALFLEVEKGSHLDLHNPQCGVIMQLFLDAYHAAVLEHLTLRSAHLLINQHFDLWQRFTHLRILDLGGCRLGDGHDMLSFVGQLECLTCLSFQDNCLSDAGARKLTCPLRVLAHGPSNLRILDLSANPLLTNDAVRYLLHFEMLEILDLSGTKVSKRGIKKLEDKSLLMVDETAMRDVEKTFCGVCVGWAADTITRWTDKLQCSPSEDSNSNNKSTVAKFYGRSKQRMALAQTLTICKPSNRYPVICLRKSKHKCDVRLGQSHNTRSLSGEQHRSDAPHRKQHELSKEDMALMASYMI</sequence>
<dbReference type="InterPro" id="IPR039631">
    <property type="entry name" value="LRRC42"/>
</dbReference>
<dbReference type="Pfam" id="PF13516">
    <property type="entry name" value="LRR_6"/>
    <property type="match status" value="2"/>
</dbReference>
<dbReference type="SUPFAM" id="SSF52047">
    <property type="entry name" value="RNI-like"/>
    <property type="match status" value="1"/>
</dbReference>
<feature type="region of interest" description="Disordered" evidence="5">
    <location>
        <begin position="315"/>
        <end position="342"/>
    </location>
</feature>
<keyword evidence="7" id="KW-1185">Reference proteome</keyword>
<name>A0AAD9KWE9_RIDPI</name>
<evidence type="ECO:0000256" key="2">
    <source>
        <dbReference type="ARBA" id="ARBA00014198"/>
    </source>
</evidence>
<feature type="compositionally biased region" description="Polar residues" evidence="5">
    <location>
        <begin position="317"/>
        <end position="326"/>
    </location>
</feature>
<keyword evidence="4" id="KW-0677">Repeat</keyword>
<comment type="similarity">
    <text evidence="1">Belongs to the LRRC42 family.</text>
</comment>
<dbReference type="Gene3D" id="3.80.10.10">
    <property type="entry name" value="Ribonuclease Inhibitor"/>
    <property type="match status" value="1"/>
</dbReference>
<reference evidence="6" key="1">
    <citation type="journal article" date="2023" name="Mol. Biol. Evol.">
        <title>Third-Generation Sequencing Reveals the Adaptive Role of the Epigenome in Three Deep-Sea Polychaetes.</title>
        <authorList>
            <person name="Perez M."/>
            <person name="Aroh O."/>
            <person name="Sun Y."/>
            <person name="Lan Y."/>
            <person name="Juniper S.K."/>
            <person name="Young C.R."/>
            <person name="Angers B."/>
            <person name="Qian P.Y."/>
        </authorList>
    </citation>
    <scope>NUCLEOTIDE SEQUENCE</scope>
    <source>
        <strain evidence="6">R07B-5</strain>
    </source>
</reference>
<protein>
    <recommendedName>
        <fullName evidence="2">Leucine-rich repeat-containing protein 42</fullName>
    </recommendedName>
</protein>
<keyword evidence="3" id="KW-0433">Leucine-rich repeat</keyword>
<dbReference type="EMBL" id="JAODUO010000537">
    <property type="protein sequence ID" value="KAK2178580.1"/>
    <property type="molecule type" value="Genomic_DNA"/>
</dbReference>
<evidence type="ECO:0000313" key="7">
    <source>
        <dbReference type="Proteomes" id="UP001209878"/>
    </source>
</evidence>
<feature type="compositionally biased region" description="Basic and acidic residues" evidence="5">
    <location>
        <begin position="327"/>
        <end position="342"/>
    </location>
</feature>
<evidence type="ECO:0000313" key="6">
    <source>
        <dbReference type="EMBL" id="KAK2178580.1"/>
    </source>
</evidence>
<evidence type="ECO:0000256" key="4">
    <source>
        <dbReference type="ARBA" id="ARBA00022737"/>
    </source>
</evidence>
<dbReference type="Proteomes" id="UP001209878">
    <property type="component" value="Unassembled WGS sequence"/>
</dbReference>
<dbReference type="PANTHER" id="PTHR31994">
    <property type="entry name" value="LEUCINE-RICH REPEAT-CONTAINING PROTEIN 42"/>
    <property type="match status" value="1"/>
</dbReference>
<accession>A0AAD9KWE9</accession>
<evidence type="ECO:0000256" key="3">
    <source>
        <dbReference type="ARBA" id="ARBA00022614"/>
    </source>
</evidence>
<proteinExistence type="inferred from homology"/>
<dbReference type="InterPro" id="IPR032675">
    <property type="entry name" value="LRR_dom_sf"/>
</dbReference>
<evidence type="ECO:0000256" key="1">
    <source>
        <dbReference type="ARBA" id="ARBA00009297"/>
    </source>
</evidence>
<gene>
    <name evidence="6" type="ORF">NP493_538g01025</name>
</gene>
<dbReference type="PANTHER" id="PTHR31994:SF3">
    <property type="entry name" value="LEUCINE-RICH REPEAT-CONTAINING PROTEIN 42"/>
    <property type="match status" value="1"/>
</dbReference>